<dbReference type="Proteomes" id="UP001281147">
    <property type="component" value="Unassembled WGS sequence"/>
</dbReference>
<dbReference type="EC" id="4.2.1.2" evidence="1"/>
<comment type="caution">
    <text evidence="1">The sequence shown here is derived from an EMBL/GenBank/DDBJ whole genome shotgun (WGS) entry which is preliminary data.</text>
</comment>
<proteinExistence type="predicted"/>
<keyword evidence="2" id="KW-1185">Reference proteome</keyword>
<keyword evidence="1" id="KW-0456">Lyase</keyword>
<organism evidence="1 2">
    <name type="scientific">Vermiconidia calcicola</name>
    <dbReference type="NCBI Taxonomy" id="1690605"/>
    <lineage>
        <taxon>Eukaryota</taxon>
        <taxon>Fungi</taxon>
        <taxon>Dikarya</taxon>
        <taxon>Ascomycota</taxon>
        <taxon>Pezizomycotina</taxon>
        <taxon>Dothideomycetes</taxon>
        <taxon>Dothideomycetidae</taxon>
        <taxon>Mycosphaerellales</taxon>
        <taxon>Extremaceae</taxon>
        <taxon>Vermiconidia</taxon>
    </lineage>
</organism>
<evidence type="ECO:0000313" key="2">
    <source>
        <dbReference type="Proteomes" id="UP001281147"/>
    </source>
</evidence>
<evidence type="ECO:0000313" key="1">
    <source>
        <dbReference type="EMBL" id="KAK3724516.1"/>
    </source>
</evidence>
<protein>
    <submittedName>
        <fullName evidence="1">Fumarase fum1</fullName>
        <ecNumber evidence="1">4.2.1.2</ecNumber>
    </submittedName>
</protein>
<accession>A0ACC3NX99</accession>
<name>A0ACC3NX99_9PEZI</name>
<reference evidence="1" key="1">
    <citation type="submission" date="2023-07" db="EMBL/GenBank/DDBJ databases">
        <title>Black Yeasts Isolated from many extreme environments.</title>
        <authorList>
            <person name="Coleine C."/>
            <person name="Stajich J.E."/>
            <person name="Selbmann L."/>
        </authorList>
    </citation>
    <scope>NUCLEOTIDE SEQUENCE</scope>
    <source>
        <strain evidence="1">CCFEE 5714</strain>
    </source>
</reference>
<sequence>MGAETLNPIHPNFLDKLDPQFVRIYNREQAPKLRADQVSIEEYRKNPTKYSLKIAEGPKPETGSAEVYNVDVDQPEGRIKVRVYTPTDEAVEKGGLKSSGGLLPAHVNYHGGGWVIGGLLSDESWCRQACQKLGMVIVDVDYRLAPEFPFPAQIWDAWAALKWTFAHAETLGIDRSRVSIGGLSAGGHLSAVVAILARDEPRMPPLKLQLLVVPAVDSRWTPLEGSVDPTVPYETYKSCEFAPCLPLERLKWFSRLWLGVDLEDRKKKTNRWICSPILAESHANLAPCSIHCAEFDVLRDEAIAYNDVLNKFGTPSRLKVYDGVCHSWGHWDGELDKAKEYVRNTLADLKQAHAVS</sequence>
<dbReference type="EMBL" id="JAUTXU010000005">
    <property type="protein sequence ID" value="KAK3724516.1"/>
    <property type="molecule type" value="Genomic_DNA"/>
</dbReference>
<gene>
    <name evidence="1" type="primary">FUM1_1</name>
    <name evidence="1" type="ORF">LTR37_001140</name>
</gene>